<dbReference type="InterPro" id="IPR042105">
    <property type="entry name" value="Ribosomal_bL31_sf"/>
</dbReference>
<dbReference type="EMBL" id="CAJNNV010025057">
    <property type="protein sequence ID" value="CAE8611900.1"/>
    <property type="molecule type" value="Genomic_DNA"/>
</dbReference>
<protein>
    <recommendedName>
        <fullName evidence="4">Large ribosomal subunit protein bL31c</fullName>
    </recommendedName>
    <alternativeName>
        <fullName evidence="5">50S ribosomal protein L31, chloroplastic</fullName>
    </alternativeName>
</protein>
<dbReference type="GO" id="GO:0006412">
    <property type="term" value="P:translation"/>
    <property type="evidence" value="ECO:0007669"/>
    <property type="project" value="InterPro"/>
</dbReference>
<dbReference type="PANTHER" id="PTHR33280:SF1">
    <property type="entry name" value="LARGE RIBOSOMAL SUBUNIT PROTEIN BL31C"/>
    <property type="match status" value="1"/>
</dbReference>
<evidence type="ECO:0000313" key="8">
    <source>
        <dbReference type="Proteomes" id="UP000654075"/>
    </source>
</evidence>
<dbReference type="Pfam" id="PF01197">
    <property type="entry name" value="Ribosomal_L31"/>
    <property type="match status" value="1"/>
</dbReference>
<organism evidence="6 8">
    <name type="scientific">Polarella glacialis</name>
    <name type="common">Dinoflagellate</name>
    <dbReference type="NCBI Taxonomy" id="89957"/>
    <lineage>
        <taxon>Eukaryota</taxon>
        <taxon>Sar</taxon>
        <taxon>Alveolata</taxon>
        <taxon>Dinophyceae</taxon>
        <taxon>Suessiales</taxon>
        <taxon>Suessiaceae</taxon>
        <taxon>Polarella</taxon>
    </lineage>
</organism>
<name>A0A813FHF5_POLGL</name>
<dbReference type="Proteomes" id="UP000654075">
    <property type="component" value="Unassembled WGS sequence"/>
</dbReference>
<dbReference type="InterPro" id="IPR034704">
    <property type="entry name" value="Ribosomal_bL28/bL31-like_sf"/>
</dbReference>
<accession>A0A813FHF5</accession>
<comment type="similarity">
    <text evidence="1">Belongs to the bacterial ribosomal protein bL31 family. Type A subfamily.</text>
</comment>
<dbReference type="GO" id="GO:1990904">
    <property type="term" value="C:ribonucleoprotein complex"/>
    <property type="evidence" value="ECO:0007669"/>
    <property type="project" value="UniProtKB-KW"/>
</dbReference>
<evidence type="ECO:0000313" key="6">
    <source>
        <dbReference type="EMBL" id="CAE8611900.1"/>
    </source>
</evidence>
<evidence type="ECO:0000313" key="7">
    <source>
        <dbReference type="EMBL" id="CAE8652182.1"/>
    </source>
</evidence>
<dbReference type="Gene3D" id="4.10.830.30">
    <property type="entry name" value="Ribosomal protein L31"/>
    <property type="match status" value="1"/>
</dbReference>
<keyword evidence="3" id="KW-0687">Ribonucleoprotein</keyword>
<dbReference type="OrthoDB" id="793at2759"/>
<evidence type="ECO:0000256" key="5">
    <source>
        <dbReference type="ARBA" id="ARBA00035529"/>
    </source>
</evidence>
<dbReference type="SUPFAM" id="SSF143800">
    <property type="entry name" value="L28p-like"/>
    <property type="match status" value="1"/>
</dbReference>
<evidence type="ECO:0000256" key="2">
    <source>
        <dbReference type="ARBA" id="ARBA00022980"/>
    </source>
</evidence>
<dbReference type="AlphaFoldDB" id="A0A813FHF5"/>
<reference evidence="6" key="1">
    <citation type="submission" date="2021-02" db="EMBL/GenBank/DDBJ databases">
        <authorList>
            <person name="Dougan E. K."/>
            <person name="Rhodes N."/>
            <person name="Thang M."/>
            <person name="Chan C."/>
        </authorList>
    </citation>
    <scope>NUCLEOTIDE SEQUENCE</scope>
</reference>
<dbReference type="InterPro" id="IPR002150">
    <property type="entry name" value="Ribosomal_bL31"/>
</dbReference>
<comment type="caution">
    <text evidence="6">The sequence shown here is derived from an EMBL/GenBank/DDBJ whole genome shotgun (WGS) entry which is preliminary data.</text>
</comment>
<keyword evidence="8" id="KW-1185">Reference proteome</keyword>
<dbReference type="EMBL" id="CAJNNW010010517">
    <property type="protein sequence ID" value="CAE8652182.1"/>
    <property type="molecule type" value="Genomic_DNA"/>
</dbReference>
<gene>
    <name evidence="6" type="ORF">PGLA1383_LOCUS29700</name>
    <name evidence="7" type="ORF">PGLA2088_LOCUS9506</name>
</gene>
<dbReference type="GO" id="GO:0003735">
    <property type="term" value="F:structural constituent of ribosome"/>
    <property type="evidence" value="ECO:0007669"/>
    <property type="project" value="InterPro"/>
</dbReference>
<dbReference type="Proteomes" id="UP000626109">
    <property type="component" value="Unassembled WGS sequence"/>
</dbReference>
<evidence type="ECO:0000256" key="1">
    <source>
        <dbReference type="ARBA" id="ARBA00009296"/>
    </source>
</evidence>
<dbReference type="GO" id="GO:0005840">
    <property type="term" value="C:ribosome"/>
    <property type="evidence" value="ECO:0007669"/>
    <property type="project" value="UniProtKB-KW"/>
</dbReference>
<keyword evidence="2" id="KW-0689">Ribosomal protein</keyword>
<evidence type="ECO:0000256" key="4">
    <source>
        <dbReference type="ARBA" id="ARBA00035270"/>
    </source>
</evidence>
<sequence>MAAKAEARRSSKGVLAVALAVVALWASGGAISGAVAFVAAATGISRQSASRDLVARNAGRDWRPGNEMKKVDFKAAAEQSRLAKAKKAGGGSKDVVKILPTIHMQSEVIYNGEKVAVLNGTLALYKVDIWSGAHPVWQGKKGKVLLDASSLTKFQEKYGAASSIYGDLGLDQVKMNEQLRKKQDEMKAAGLKVY</sequence>
<proteinExistence type="inferred from homology"/>
<dbReference type="PANTHER" id="PTHR33280">
    <property type="entry name" value="50S RIBOSOMAL PROTEIN L31, CHLOROPLASTIC"/>
    <property type="match status" value="1"/>
</dbReference>
<evidence type="ECO:0000256" key="3">
    <source>
        <dbReference type="ARBA" id="ARBA00023274"/>
    </source>
</evidence>